<dbReference type="GO" id="GO:0003700">
    <property type="term" value="F:DNA-binding transcription factor activity"/>
    <property type="evidence" value="ECO:0007669"/>
    <property type="project" value="InterPro"/>
</dbReference>
<gene>
    <name evidence="6" type="ORF">OHA22_34520</name>
</gene>
<evidence type="ECO:0000256" key="2">
    <source>
        <dbReference type="ARBA" id="ARBA00023015"/>
    </source>
</evidence>
<keyword evidence="2" id="KW-0805">Transcription regulation</keyword>
<evidence type="ECO:0000313" key="6">
    <source>
        <dbReference type="EMBL" id="WTT20282.1"/>
    </source>
</evidence>
<dbReference type="InterPro" id="IPR005119">
    <property type="entry name" value="LysR_subst-bd"/>
</dbReference>
<evidence type="ECO:0000256" key="4">
    <source>
        <dbReference type="ARBA" id="ARBA00023163"/>
    </source>
</evidence>
<evidence type="ECO:0000259" key="5">
    <source>
        <dbReference type="PROSITE" id="PS50931"/>
    </source>
</evidence>
<dbReference type="InterPro" id="IPR036388">
    <property type="entry name" value="WH-like_DNA-bd_sf"/>
</dbReference>
<dbReference type="EMBL" id="CP108222">
    <property type="protein sequence ID" value="WTT20282.1"/>
    <property type="molecule type" value="Genomic_DNA"/>
</dbReference>
<organism evidence="6">
    <name type="scientific">Streptomyces sp. NBC_00093</name>
    <dbReference type="NCBI Taxonomy" id="2975649"/>
    <lineage>
        <taxon>Bacteria</taxon>
        <taxon>Bacillati</taxon>
        <taxon>Actinomycetota</taxon>
        <taxon>Actinomycetes</taxon>
        <taxon>Kitasatosporales</taxon>
        <taxon>Streptomycetaceae</taxon>
        <taxon>Streptomyces</taxon>
    </lineage>
</organism>
<dbReference type="SUPFAM" id="SSF46785">
    <property type="entry name" value="Winged helix' DNA-binding domain"/>
    <property type="match status" value="1"/>
</dbReference>
<protein>
    <submittedName>
        <fullName evidence="6">LysR family transcriptional regulator</fullName>
    </submittedName>
</protein>
<dbReference type="PANTHER" id="PTHR30126:SF39">
    <property type="entry name" value="HTH-TYPE TRANSCRIPTIONAL REGULATOR CYSL"/>
    <property type="match status" value="1"/>
</dbReference>
<comment type="similarity">
    <text evidence="1">Belongs to the LysR transcriptional regulatory family.</text>
</comment>
<proteinExistence type="inferred from homology"/>
<dbReference type="AlphaFoldDB" id="A0AAU2A952"/>
<dbReference type="Pfam" id="PF03466">
    <property type="entry name" value="LysR_substrate"/>
    <property type="match status" value="1"/>
</dbReference>
<dbReference type="InterPro" id="IPR000847">
    <property type="entry name" value="LysR_HTH_N"/>
</dbReference>
<dbReference type="PROSITE" id="PS50931">
    <property type="entry name" value="HTH_LYSR"/>
    <property type="match status" value="1"/>
</dbReference>
<dbReference type="InterPro" id="IPR036390">
    <property type="entry name" value="WH_DNA-bd_sf"/>
</dbReference>
<keyword evidence="3" id="KW-0238">DNA-binding</keyword>
<evidence type="ECO:0000256" key="1">
    <source>
        <dbReference type="ARBA" id="ARBA00009437"/>
    </source>
</evidence>
<reference evidence="6" key="1">
    <citation type="submission" date="2022-10" db="EMBL/GenBank/DDBJ databases">
        <title>The complete genomes of actinobacterial strains from the NBC collection.</title>
        <authorList>
            <person name="Joergensen T.S."/>
            <person name="Alvarez Arevalo M."/>
            <person name="Sterndorff E.B."/>
            <person name="Faurdal D."/>
            <person name="Vuksanovic O."/>
            <person name="Mourched A.-S."/>
            <person name="Charusanti P."/>
            <person name="Shaw S."/>
            <person name="Blin K."/>
            <person name="Weber T."/>
        </authorList>
    </citation>
    <scope>NUCLEOTIDE SEQUENCE</scope>
    <source>
        <strain evidence="6">NBC_00093</strain>
    </source>
</reference>
<sequence length="330" mass="34499">MTPAQLRAFSATVRLGSVKAAAADLAVTEAAVSTHVAHLRRELGDKLFTRTAQGLAFTPGGLRLASRAAELLGLQDRTILEVRQAGSGRRLLRVAASSLFAEHAAPGLIELFAGRADDLDVELSVHSPQRFGALLVNRAVDVAIGPPPATTVVGDESAPAAMAMNCTPFLNYQLIAVVGPDHPLATGAAGGAGVRELREQTWLLGPSAVGRVGMVPSVLRCLGVPEHNQRIFQSHAAAVEEAKRGKGVALAVAFAVAKDIAGGGLCRLDAPALPARGSWNVLALADREEPPTAAELRRFVTTPRAIQAMLRGTGVTVGRFRPAIHVTLWS</sequence>
<name>A0AAU2A952_9ACTN</name>
<dbReference type="Gene3D" id="1.10.10.10">
    <property type="entry name" value="Winged helix-like DNA-binding domain superfamily/Winged helix DNA-binding domain"/>
    <property type="match status" value="1"/>
</dbReference>
<dbReference type="GO" id="GO:0000976">
    <property type="term" value="F:transcription cis-regulatory region binding"/>
    <property type="evidence" value="ECO:0007669"/>
    <property type="project" value="TreeGrafter"/>
</dbReference>
<feature type="domain" description="HTH lysR-type" evidence="5">
    <location>
        <begin position="1"/>
        <end position="58"/>
    </location>
</feature>
<dbReference type="PANTHER" id="PTHR30126">
    <property type="entry name" value="HTH-TYPE TRANSCRIPTIONAL REGULATOR"/>
    <property type="match status" value="1"/>
</dbReference>
<dbReference type="Gene3D" id="3.40.190.10">
    <property type="entry name" value="Periplasmic binding protein-like II"/>
    <property type="match status" value="2"/>
</dbReference>
<dbReference type="SUPFAM" id="SSF53850">
    <property type="entry name" value="Periplasmic binding protein-like II"/>
    <property type="match status" value="1"/>
</dbReference>
<dbReference type="Pfam" id="PF00126">
    <property type="entry name" value="HTH_1"/>
    <property type="match status" value="1"/>
</dbReference>
<keyword evidence="4" id="KW-0804">Transcription</keyword>
<evidence type="ECO:0000256" key="3">
    <source>
        <dbReference type="ARBA" id="ARBA00023125"/>
    </source>
</evidence>
<accession>A0AAU2A952</accession>